<dbReference type="EMBL" id="CP025612">
    <property type="protein sequence ID" value="AUN32329.1"/>
    <property type="molecule type" value="Genomic_DNA"/>
</dbReference>
<dbReference type="OrthoDB" id="1494151at2"/>
<evidence type="ECO:0000256" key="4">
    <source>
        <dbReference type="ARBA" id="ARBA00047208"/>
    </source>
</evidence>
<evidence type="ECO:0000256" key="1">
    <source>
        <dbReference type="ARBA" id="ARBA00023239"/>
    </source>
</evidence>
<sequence>MLERSHIQSTGFHNIGPVGARTGFEVRIRQPNYRSSRLSLIEGVDLVIDGVEYPAEQSRIRVGEREYSHAEMAEETVVRLYVGTFFTVIVPKVGGLAPGVHHVASSIRFRHPYFPPEFQPVFVRDARHATIILP</sequence>
<keyword evidence="2" id="KW-0119">Carbohydrate metabolism</keyword>
<reference evidence="6 7" key="1">
    <citation type="submission" date="2017-12" db="EMBL/GenBank/DDBJ databases">
        <title>Genomes of bacteria within cyanobacterial aggregates.</title>
        <authorList>
            <person name="Cai H."/>
        </authorList>
    </citation>
    <scope>NUCLEOTIDE SEQUENCE [LARGE SCALE GENOMIC DNA]</scope>
    <source>
        <strain evidence="6 7">TH16</strain>
    </source>
</reference>
<evidence type="ECO:0000313" key="6">
    <source>
        <dbReference type="EMBL" id="AUN32329.1"/>
    </source>
</evidence>
<evidence type="ECO:0000313" key="7">
    <source>
        <dbReference type="Proteomes" id="UP000234752"/>
    </source>
</evidence>
<gene>
    <name evidence="6" type="ORF">C0V82_18275</name>
</gene>
<feature type="domain" description="C-glycoside deglycosidase beta subunit" evidence="5">
    <location>
        <begin position="2"/>
        <end position="113"/>
    </location>
</feature>
<dbReference type="Proteomes" id="UP000234752">
    <property type="component" value="Chromosome eg_2"/>
</dbReference>
<organism evidence="6 7">
    <name type="scientific">Niveispirillum cyanobacteriorum</name>
    <dbReference type="NCBI Taxonomy" id="1612173"/>
    <lineage>
        <taxon>Bacteria</taxon>
        <taxon>Pseudomonadati</taxon>
        <taxon>Pseudomonadota</taxon>
        <taxon>Alphaproteobacteria</taxon>
        <taxon>Rhodospirillales</taxon>
        <taxon>Azospirillaceae</taxon>
        <taxon>Niveispirillum</taxon>
    </lineage>
</organism>
<evidence type="ECO:0000256" key="3">
    <source>
        <dbReference type="ARBA" id="ARBA00046336"/>
    </source>
</evidence>
<name>A0A2K9NGV3_9PROT</name>
<dbReference type="RefSeq" id="WP_102113868.1">
    <property type="nucleotide sequence ID" value="NZ_BMGN01000006.1"/>
</dbReference>
<keyword evidence="7" id="KW-1185">Reference proteome</keyword>
<keyword evidence="1" id="KW-0456">Lyase</keyword>
<dbReference type="AlphaFoldDB" id="A0A2K9NGV3"/>
<accession>A0A2K9NGV3</accession>
<comment type="similarity">
    <text evidence="3">Belongs to the C-glycoside deglycosidase beta subunit family.</text>
</comment>
<dbReference type="KEGG" id="ncb:C0V82_18275"/>
<dbReference type="InterPro" id="IPR045959">
    <property type="entry name" value="CGDB"/>
</dbReference>
<proteinExistence type="inferred from homology"/>
<protein>
    <recommendedName>
        <fullName evidence="4">C-deglycosylation enzyme beta subunit</fullName>
    </recommendedName>
</protein>
<evidence type="ECO:0000259" key="5">
    <source>
        <dbReference type="Pfam" id="PF19906"/>
    </source>
</evidence>
<dbReference type="Pfam" id="PF19906">
    <property type="entry name" value="CGDB"/>
    <property type="match status" value="1"/>
</dbReference>
<dbReference type="GO" id="GO:0016829">
    <property type="term" value="F:lyase activity"/>
    <property type="evidence" value="ECO:0007669"/>
    <property type="project" value="UniProtKB-KW"/>
</dbReference>
<evidence type="ECO:0000256" key="2">
    <source>
        <dbReference type="ARBA" id="ARBA00023277"/>
    </source>
</evidence>